<dbReference type="PANTHER" id="PTHR30561:SF0">
    <property type="entry name" value="GUANIDINIUM EXPORTER"/>
    <property type="match status" value="1"/>
</dbReference>
<keyword evidence="6 10" id="KW-0472">Membrane</keyword>
<keyword evidence="12" id="KW-1185">Reference proteome</keyword>
<evidence type="ECO:0000256" key="5">
    <source>
        <dbReference type="ARBA" id="ARBA00022989"/>
    </source>
</evidence>
<feature type="transmembrane region" description="Helical" evidence="10">
    <location>
        <begin position="57"/>
        <end position="78"/>
    </location>
</feature>
<keyword evidence="2" id="KW-0813">Transport</keyword>
<accession>A0ABT8TGM7</accession>
<keyword evidence="5 10" id="KW-1133">Transmembrane helix</keyword>
<dbReference type="Gene3D" id="1.10.3730.20">
    <property type="match status" value="1"/>
</dbReference>
<evidence type="ECO:0000256" key="8">
    <source>
        <dbReference type="ARBA" id="ARBA00039168"/>
    </source>
</evidence>
<dbReference type="InterPro" id="IPR045324">
    <property type="entry name" value="Small_multidrug_res"/>
</dbReference>
<evidence type="ECO:0000256" key="10">
    <source>
        <dbReference type="SAM" id="Phobius"/>
    </source>
</evidence>
<dbReference type="PANTHER" id="PTHR30561">
    <property type="entry name" value="SMR FAMILY PROTON-DEPENDENT DRUG EFFLUX TRANSPORTER SUGE"/>
    <property type="match status" value="1"/>
</dbReference>
<dbReference type="InterPro" id="IPR037185">
    <property type="entry name" value="EmrE-like"/>
</dbReference>
<keyword evidence="4 9" id="KW-0812">Transmembrane</keyword>
<organism evidence="11 12">
    <name type="scientific">Gilvimarinus algae</name>
    <dbReference type="NCBI Taxonomy" id="3058037"/>
    <lineage>
        <taxon>Bacteria</taxon>
        <taxon>Pseudomonadati</taxon>
        <taxon>Pseudomonadota</taxon>
        <taxon>Gammaproteobacteria</taxon>
        <taxon>Cellvibrionales</taxon>
        <taxon>Cellvibrionaceae</taxon>
        <taxon>Gilvimarinus</taxon>
    </lineage>
</organism>
<name>A0ABT8TGM7_9GAMM</name>
<dbReference type="InterPro" id="IPR000390">
    <property type="entry name" value="Small_drug/metabolite_transptr"/>
</dbReference>
<evidence type="ECO:0000256" key="6">
    <source>
        <dbReference type="ARBA" id="ARBA00023136"/>
    </source>
</evidence>
<comment type="caution">
    <text evidence="11">The sequence shown here is derived from an EMBL/GenBank/DDBJ whole genome shotgun (WGS) entry which is preliminary data.</text>
</comment>
<keyword evidence="3" id="KW-1003">Cell membrane</keyword>
<dbReference type="SUPFAM" id="SSF103481">
    <property type="entry name" value="Multidrug resistance efflux transporter EmrE"/>
    <property type="match status" value="1"/>
</dbReference>
<evidence type="ECO:0000256" key="4">
    <source>
        <dbReference type="ARBA" id="ARBA00022692"/>
    </source>
</evidence>
<reference evidence="11" key="1">
    <citation type="submission" date="2023-07" db="EMBL/GenBank/DDBJ databases">
        <title>Gilvimarinus algae sp. nov., isolated from the surface of Kelp.</title>
        <authorList>
            <person name="Sun Y.Y."/>
            <person name="Gong Y."/>
            <person name="Du Z.J."/>
        </authorList>
    </citation>
    <scope>NUCLEOTIDE SEQUENCE</scope>
    <source>
        <strain evidence="11">SDUM040014</strain>
    </source>
</reference>
<feature type="transmembrane region" description="Helical" evidence="10">
    <location>
        <begin position="33"/>
        <end position="50"/>
    </location>
</feature>
<evidence type="ECO:0000313" key="12">
    <source>
        <dbReference type="Proteomes" id="UP001168380"/>
    </source>
</evidence>
<evidence type="ECO:0000256" key="9">
    <source>
        <dbReference type="RuleBase" id="RU003942"/>
    </source>
</evidence>
<evidence type="ECO:0000313" key="11">
    <source>
        <dbReference type="EMBL" id="MDO3383193.1"/>
    </source>
</evidence>
<protein>
    <recommendedName>
        <fullName evidence="8">Guanidinium exporter</fullName>
    </recommendedName>
</protein>
<dbReference type="EMBL" id="JAULRT010000060">
    <property type="protein sequence ID" value="MDO3383193.1"/>
    <property type="molecule type" value="Genomic_DNA"/>
</dbReference>
<evidence type="ECO:0000256" key="2">
    <source>
        <dbReference type="ARBA" id="ARBA00022448"/>
    </source>
</evidence>
<dbReference type="Pfam" id="PF00893">
    <property type="entry name" value="Multi_Drug_Res"/>
    <property type="match status" value="1"/>
</dbReference>
<evidence type="ECO:0000256" key="3">
    <source>
        <dbReference type="ARBA" id="ARBA00022475"/>
    </source>
</evidence>
<dbReference type="Proteomes" id="UP001168380">
    <property type="component" value="Unassembled WGS sequence"/>
</dbReference>
<evidence type="ECO:0000256" key="1">
    <source>
        <dbReference type="ARBA" id="ARBA00004651"/>
    </source>
</evidence>
<comment type="similarity">
    <text evidence="7">Belongs to the drug/metabolite transporter (DMT) superfamily. Small multidrug resistance (SMR) (TC 2.A.7.1) family. Gdx/SugE subfamily.</text>
</comment>
<dbReference type="RefSeq" id="WP_302713951.1">
    <property type="nucleotide sequence ID" value="NZ_JAULRT010000060.1"/>
</dbReference>
<sequence>MSWLLLFLAGLFEIVWATGLKYAEGFTRLWPSLATLAALALSLSLLGLALRQLPLSTAYSVWSGIGALGTVVVGALVFGEHLSALRLGCIALILLGIIGLKLTS</sequence>
<evidence type="ECO:0000256" key="7">
    <source>
        <dbReference type="ARBA" id="ARBA00038151"/>
    </source>
</evidence>
<gene>
    <name evidence="11" type="ORF">QWI16_13515</name>
</gene>
<proteinExistence type="inferred from homology"/>
<comment type="subcellular location">
    <subcellularLocation>
        <location evidence="1 9">Cell membrane</location>
        <topology evidence="1 9">Multi-pass membrane protein</topology>
    </subcellularLocation>
</comment>
<feature type="transmembrane region" description="Helical" evidence="10">
    <location>
        <begin position="84"/>
        <end position="103"/>
    </location>
</feature>